<dbReference type="OrthoDB" id="2978551at2759"/>
<dbReference type="InterPro" id="IPR011990">
    <property type="entry name" value="TPR-like_helical_dom_sf"/>
</dbReference>
<gene>
    <name evidence="1" type="ORF">BDN70DRAFT_896097</name>
</gene>
<organism evidence="1 2">
    <name type="scientific">Pholiota conissans</name>
    <dbReference type="NCBI Taxonomy" id="109636"/>
    <lineage>
        <taxon>Eukaryota</taxon>
        <taxon>Fungi</taxon>
        <taxon>Dikarya</taxon>
        <taxon>Basidiomycota</taxon>
        <taxon>Agaricomycotina</taxon>
        <taxon>Agaricomycetes</taxon>
        <taxon>Agaricomycetidae</taxon>
        <taxon>Agaricales</taxon>
        <taxon>Agaricineae</taxon>
        <taxon>Strophariaceae</taxon>
        <taxon>Pholiota</taxon>
    </lineage>
</organism>
<evidence type="ECO:0000313" key="1">
    <source>
        <dbReference type="EMBL" id="KAF9477945.1"/>
    </source>
</evidence>
<reference evidence="1" key="1">
    <citation type="submission" date="2020-11" db="EMBL/GenBank/DDBJ databases">
        <authorList>
            <consortium name="DOE Joint Genome Institute"/>
            <person name="Ahrendt S."/>
            <person name="Riley R."/>
            <person name="Andreopoulos W."/>
            <person name="Labutti K."/>
            <person name="Pangilinan J."/>
            <person name="Ruiz-Duenas F.J."/>
            <person name="Barrasa J.M."/>
            <person name="Sanchez-Garcia M."/>
            <person name="Camarero S."/>
            <person name="Miyauchi S."/>
            <person name="Serrano A."/>
            <person name="Linde D."/>
            <person name="Babiker R."/>
            <person name="Drula E."/>
            <person name="Ayuso-Fernandez I."/>
            <person name="Pacheco R."/>
            <person name="Padilla G."/>
            <person name="Ferreira P."/>
            <person name="Barriuso J."/>
            <person name="Kellner H."/>
            <person name="Castanera R."/>
            <person name="Alfaro M."/>
            <person name="Ramirez L."/>
            <person name="Pisabarro A.G."/>
            <person name="Kuo A."/>
            <person name="Tritt A."/>
            <person name="Lipzen A."/>
            <person name="He G."/>
            <person name="Yan M."/>
            <person name="Ng V."/>
            <person name="Cullen D."/>
            <person name="Martin F."/>
            <person name="Rosso M.-N."/>
            <person name="Henrissat B."/>
            <person name="Hibbett D."/>
            <person name="Martinez A.T."/>
            <person name="Grigoriev I.V."/>
        </authorList>
    </citation>
    <scope>NUCLEOTIDE SEQUENCE</scope>
    <source>
        <strain evidence="1">CIRM-BRFM 674</strain>
    </source>
</reference>
<evidence type="ECO:0000313" key="2">
    <source>
        <dbReference type="Proteomes" id="UP000807469"/>
    </source>
</evidence>
<protein>
    <submittedName>
        <fullName evidence="1">Uncharacterized protein</fullName>
    </submittedName>
</protein>
<proteinExistence type="predicted"/>
<keyword evidence="2" id="KW-1185">Reference proteome</keyword>
<dbReference type="Gene3D" id="1.25.40.10">
    <property type="entry name" value="Tetratricopeptide repeat domain"/>
    <property type="match status" value="1"/>
</dbReference>
<sequence length="1055" mass="120691">MECQPEACKKPTLAIVTLATALKDIIETANAIQDAFSKRPQNYRNAQKLAISMLETLEELQEIYTENKAVIDGKKHLQRSIDNLLREIKSVHEQCTRLIPPEAEKKRDRFKIAFYSFWNRKKVEQLIYTLNEDVNACLSKFSALSIVRTETQVVEIHQTMALSHAQSEARTIEIHDTLRTAIGDGRSYRHAHGSAGTAQLFLFNESSSMPMTWVPDSIPTHLLATSYLRRELGRIDISLMSNKLRHWLHDHPDSLDVPHTTWSLASVPVSDAVTQQDAIVLVIHLQSLMREDPSESWMHSVHFTLAKLIVKLTTLRMTQETLLINNQLVDFWRDITRHHRSKAFVAHFVTVLTQFAKKLSDLEDQHRACFIAAEAIQVNQSLLQENDGDMQSKMRCMESLAFNMLIQANWESDRNRAIHLIEDVNKILETAFGHDDEDLPGCHFLELSHREWPQLNNSDNATVLPIPSISDDYLYSYASILFSVAEIQLAHHKKTESHKSAKTALQILNHLRAKYHNSNRIQRKFMQILIHLSNQDMRPRNTDAENQEFTEKSTAVLWELAKTNPQRYVLRLTDALWIQREVLLGLGRRDESQKRYLEMVNLGRLAAMPPHFDIKIPSKIEGFYYYKIALYHYNTNNFTDAVFAAQNAASQYSAVLELSLSDLGHCRRQRIRALTLLCKSLTAAGQYDLAVSEGFKTLDFVSKSNLYSSESNTLEFSENILQTVMGVLATKISWDPNVHPPEDINARIQRLSRSKEAKSQRKLAWASIFYAYLLQRNGMVEKALLYCHELCDNWSQKFGDSFNASGRIDILCYSGRHPEAMELSEKVVADVRQREPLPDNHVEGALNSFSIHCSIQLMNHAPQAALETAKEALLLCQRMKSEKELLLNCFLDLSDAYADIGNVDDAITCLDEAESMIHDTPFSLEMQKYAFRIFPLRRSTLLFAKGFYENSAALIQKVVDIDRKNAETNENALKELMDTLLYSGIVFCTSGRHEDGLATAKELFALREELEATSPVHARLIATEFDNLVRRGWWKPVRDAKEKLTCGHQDIHKIR</sequence>
<accession>A0A9P5Z0A3</accession>
<dbReference type="EMBL" id="MU155246">
    <property type="protein sequence ID" value="KAF9477945.1"/>
    <property type="molecule type" value="Genomic_DNA"/>
</dbReference>
<dbReference type="Proteomes" id="UP000807469">
    <property type="component" value="Unassembled WGS sequence"/>
</dbReference>
<comment type="caution">
    <text evidence="1">The sequence shown here is derived from an EMBL/GenBank/DDBJ whole genome shotgun (WGS) entry which is preliminary data.</text>
</comment>
<dbReference type="AlphaFoldDB" id="A0A9P5Z0A3"/>
<dbReference type="SUPFAM" id="SSF48452">
    <property type="entry name" value="TPR-like"/>
    <property type="match status" value="1"/>
</dbReference>
<name>A0A9P5Z0A3_9AGAR</name>